<keyword evidence="4" id="KW-1185">Reference proteome</keyword>
<reference evidence="3" key="1">
    <citation type="submission" date="2013-11" db="EMBL/GenBank/DDBJ databases">
        <title>Draft genome sequence of the broad-host-range Rhizobium sp. LPU83 strain, a member of the low-genetic diversity Oregon-like Rhizobium sp. group.</title>
        <authorList>
            <person name="Wibberg D."/>
            <person name="Puehler A."/>
            <person name="Schlueter A."/>
        </authorList>
    </citation>
    <scope>NUCLEOTIDE SEQUENCE [LARGE SCALE GENOMIC DNA]</scope>
    <source>
        <strain evidence="3">LPU83</strain>
        <plasmid evidence="3">pLPU83d</plasmid>
    </source>
</reference>
<dbReference type="KEGG" id="rhl:LPU83_pLPU83d_1683"/>
<dbReference type="AlphaFoldDB" id="W6RWS8"/>
<keyword evidence="3" id="KW-0614">Plasmid</keyword>
<evidence type="ECO:0000256" key="1">
    <source>
        <dbReference type="ARBA" id="ARBA00009437"/>
    </source>
</evidence>
<evidence type="ECO:0000259" key="2">
    <source>
        <dbReference type="Pfam" id="PF03466"/>
    </source>
</evidence>
<dbReference type="GO" id="GO:0043565">
    <property type="term" value="F:sequence-specific DNA binding"/>
    <property type="evidence" value="ECO:0007669"/>
    <property type="project" value="TreeGrafter"/>
</dbReference>
<evidence type="ECO:0000313" key="3">
    <source>
        <dbReference type="EMBL" id="CDM63053.1"/>
    </source>
</evidence>
<feature type="domain" description="LysR substrate-binding" evidence="2">
    <location>
        <begin position="1"/>
        <end position="65"/>
    </location>
</feature>
<dbReference type="PANTHER" id="PTHR30537">
    <property type="entry name" value="HTH-TYPE TRANSCRIPTIONAL REGULATOR"/>
    <property type="match status" value="1"/>
</dbReference>
<dbReference type="GO" id="GO:0003700">
    <property type="term" value="F:DNA-binding transcription factor activity"/>
    <property type="evidence" value="ECO:0007669"/>
    <property type="project" value="TreeGrafter"/>
</dbReference>
<proteinExistence type="inferred from homology"/>
<accession>W6RWS8</accession>
<dbReference type="SUPFAM" id="SSF53850">
    <property type="entry name" value="Periplasmic binding protein-like II"/>
    <property type="match status" value="1"/>
</dbReference>
<evidence type="ECO:0000313" key="4">
    <source>
        <dbReference type="Proteomes" id="UP000019443"/>
    </source>
</evidence>
<dbReference type="GO" id="GO:0006351">
    <property type="term" value="P:DNA-templated transcription"/>
    <property type="evidence" value="ECO:0007669"/>
    <property type="project" value="TreeGrafter"/>
</dbReference>
<dbReference type="PANTHER" id="PTHR30537:SF1">
    <property type="entry name" value="HTH-TYPE TRANSCRIPTIONAL REGULATOR PGRR"/>
    <property type="match status" value="1"/>
</dbReference>
<dbReference type="InterPro" id="IPR005119">
    <property type="entry name" value="LysR_subst-bd"/>
</dbReference>
<dbReference type="Proteomes" id="UP000019443">
    <property type="component" value="Plasmid pLPU83d"/>
</dbReference>
<gene>
    <name evidence="3" type="ORF">LPU83_pLPU83d_1683</name>
</gene>
<dbReference type="Gene3D" id="3.40.190.290">
    <property type="match status" value="1"/>
</dbReference>
<dbReference type="EMBL" id="HG916855">
    <property type="protein sequence ID" value="CDM63053.1"/>
    <property type="molecule type" value="Genomic_DNA"/>
</dbReference>
<geneLocation type="plasmid" evidence="3 4">
    <name>pLPU83d</name>
</geneLocation>
<name>W6RWS8_9HYPH</name>
<organism evidence="3 4">
    <name type="scientific">Rhizobium favelukesii</name>
    <dbReference type="NCBI Taxonomy" id="348824"/>
    <lineage>
        <taxon>Bacteria</taxon>
        <taxon>Pseudomonadati</taxon>
        <taxon>Pseudomonadota</taxon>
        <taxon>Alphaproteobacteria</taxon>
        <taxon>Hyphomicrobiales</taxon>
        <taxon>Rhizobiaceae</taxon>
        <taxon>Rhizobium/Agrobacterium group</taxon>
        <taxon>Rhizobium</taxon>
    </lineage>
</organism>
<dbReference type="Pfam" id="PF03466">
    <property type="entry name" value="LysR_substrate"/>
    <property type="match status" value="1"/>
</dbReference>
<dbReference type="InterPro" id="IPR058163">
    <property type="entry name" value="LysR-type_TF_proteobact-type"/>
</dbReference>
<comment type="similarity">
    <text evidence="1">Belongs to the LysR transcriptional regulatory family.</text>
</comment>
<protein>
    <recommendedName>
        <fullName evidence="2">LysR substrate-binding domain-containing protein</fullName>
    </recommendedName>
</protein>
<sequence length="66" mass="7612">MIDAVLLGYGLAYLPESFVSDRIKNGDLIQVLDEWCPLFEGYYLYYPNRRQNNPALSLVVDALRTK</sequence>
<dbReference type="HOGENOM" id="CLU_039613_38_0_5"/>